<sequence>MEQDGDNKPKAHRLIVLILYREIIGPSYKTLPLVPTLLGIVYNSHTLRAQYGSKGPSGWRNVDFLVRLETLLMLSVCYF</sequence>
<evidence type="ECO:0000313" key="1">
    <source>
        <dbReference type="EMBL" id="OCT73493.1"/>
    </source>
</evidence>
<evidence type="ECO:0000313" key="2">
    <source>
        <dbReference type="Proteomes" id="UP000694892"/>
    </source>
</evidence>
<reference evidence="2" key="1">
    <citation type="journal article" date="2016" name="Nature">
        <title>Genome evolution in the allotetraploid frog Xenopus laevis.</title>
        <authorList>
            <person name="Session A.M."/>
            <person name="Uno Y."/>
            <person name="Kwon T."/>
            <person name="Chapman J.A."/>
            <person name="Toyoda A."/>
            <person name="Takahashi S."/>
            <person name="Fukui A."/>
            <person name="Hikosaka A."/>
            <person name="Suzuki A."/>
            <person name="Kondo M."/>
            <person name="van Heeringen S.J."/>
            <person name="Quigley I."/>
            <person name="Heinz S."/>
            <person name="Ogino H."/>
            <person name="Ochi H."/>
            <person name="Hellsten U."/>
            <person name="Lyons J.B."/>
            <person name="Simakov O."/>
            <person name="Putnam N."/>
            <person name="Stites J."/>
            <person name="Kuroki Y."/>
            <person name="Tanaka T."/>
            <person name="Michiue T."/>
            <person name="Watanabe M."/>
            <person name="Bogdanovic O."/>
            <person name="Lister R."/>
            <person name="Georgiou G."/>
            <person name="Paranjpe S.S."/>
            <person name="van Kruijsbergen I."/>
            <person name="Shu S."/>
            <person name="Carlson J."/>
            <person name="Kinoshita T."/>
            <person name="Ohta Y."/>
            <person name="Mawaribuchi S."/>
            <person name="Jenkins J."/>
            <person name="Grimwood J."/>
            <person name="Schmutz J."/>
            <person name="Mitros T."/>
            <person name="Mozaffari S.V."/>
            <person name="Suzuki Y."/>
            <person name="Haramoto Y."/>
            <person name="Yamamoto T.S."/>
            <person name="Takagi C."/>
            <person name="Heald R."/>
            <person name="Miller K."/>
            <person name="Haudenschild C."/>
            <person name="Kitzman J."/>
            <person name="Nakayama T."/>
            <person name="Izutsu Y."/>
            <person name="Robert J."/>
            <person name="Fortriede J."/>
            <person name="Burns K."/>
            <person name="Lotay V."/>
            <person name="Karimi K."/>
            <person name="Yasuoka Y."/>
            <person name="Dichmann D.S."/>
            <person name="Flajnik M.F."/>
            <person name="Houston D.W."/>
            <person name="Shendure J."/>
            <person name="DuPasquier L."/>
            <person name="Vize P.D."/>
            <person name="Zorn A.M."/>
            <person name="Ito M."/>
            <person name="Marcotte E.M."/>
            <person name="Wallingford J.B."/>
            <person name="Ito Y."/>
            <person name="Asashima M."/>
            <person name="Ueno N."/>
            <person name="Matsuda Y."/>
            <person name="Veenstra G.J."/>
            <person name="Fujiyama A."/>
            <person name="Harland R.M."/>
            <person name="Taira M."/>
            <person name="Rokhsar D.S."/>
        </authorList>
    </citation>
    <scope>NUCLEOTIDE SEQUENCE [LARGE SCALE GENOMIC DNA]</scope>
    <source>
        <strain evidence="2">J</strain>
    </source>
</reference>
<protein>
    <submittedName>
        <fullName evidence="1">Uncharacterized protein</fullName>
    </submittedName>
</protein>
<proteinExistence type="predicted"/>
<accession>A0A974CHK4</accession>
<organism evidence="1 2">
    <name type="scientific">Xenopus laevis</name>
    <name type="common">African clawed frog</name>
    <dbReference type="NCBI Taxonomy" id="8355"/>
    <lineage>
        <taxon>Eukaryota</taxon>
        <taxon>Metazoa</taxon>
        <taxon>Chordata</taxon>
        <taxon>Craniata</taxon>
        <taxon>Vertebrata</taxon>
        <taxon>Euteleostomi</taxon>
        <taxon>Amphibia</taxon>
        <taxon>Batrachia</taxon>
        <taxon>Anura</taxon>
        <taxon>Pipoidea</taxon>
        <taxon>Pipidae</taxon>
        <taxon>Xenopodinae</taxon>
        <taxon>Xenopus</taxon>
        <taxon>Xenopus</taxon>
    </lineage>
</organism>
<gene>
    <name evidence="1" type="ORF">XELAEV_18036472mg</name>
</gene>
<dbReference type="AlphaFoldDB" id="A0A974CHK4"/>
<dbReference type="Proteomes" id="UP000694892">
    <property type="component" value="Chromosome 7L"/>
</dbReference>
<name>A0A974CHK4_XENLA</name>
<dbReference type="EMBL" id="CM004478">
    <property type="protein sequence ID" value="OCT73493.1"/>
    <property type="molecule type" value="Genomic_DNA"/>
</dbReference>